<keyword evidence="2" id="KW-0732">Signal</keyword>
<dbReference type="EMBL" id="GL385395">
    <property type="protein sequence ID" value="EJT82110.1"/>
    <property type="molecule type" value="Genomic_DNA"/>
</dbReference>
<reference evidence="3" key="2">
    <citation type="submission" date="2010-07" db="EMBL/GenBank/DDBJ databases">
        <authorList>
            <consortium name="The Broad Institute Genome Sequencing Platform"/>
            <consortium name="Broad Institute Genome Sequencing Center for Infectious Disease"/>
            <person name="Ma L.-J."/>
            <person name="Dead R."/>
            <person name="Young S."/>
            <person name="Zeng Q."/>
            <person name="Koehrsen M."/>
            <person name="Alvarado L."/>
            <person name="Berlin A."/>
            <person name="Chapman S.B."/>
            <person name="Chen Z."/>
            <person name="Freedman E."/>
            <person name="Gellesch M."/>
            <person name="Goldberg J."/>
            <person name="Griggs A."/>
            <person name="Gujja S."/>
            <person name="Heilman E.R."/>
            <person name="Heiman D."/>
            <person name="Hepburn T."/>
            <person name="Howarth C."/>
            <person name="Jen D."/>
            <person name="Larson L."/>
            <person name="Mehta T."/>
            <person name="Neiman D."/>
            <person name="Pearson M."/>
            <person name="Roberts A."/>
            <person name="Saif S."/>
            <person name="Shea T."/>
            <person name="Shenoy N."/>
            <person name="Sisk P."/>
            <person name="Stolte C."/>
            <person name="Sykes S."/>
            <person name="Walk T."/>
            <person name="White J."/>
            <person name="Yandava C."/>
            <person name="Haas B."/>
            <person name="Nusbaum C."/>
            <person name="Birren B."/>
        </authorList>
    </citation>
    <scope>NUCLEOTIDE SEQUENCE</scope>
    <source>
        <strain evidence="3">R3-111a-1</strain>
    </source>
</reference>
<reference evidence="3" key="3">
    <citation type="submission" date="2010-09" db="EMBL/GenBank/DDBJ databases">
        <title>Annotation of Gaeumannomyces graminis var. tritici R3-111a-1.</title>
        <authorList>
            <consortium name="The Broad Institute Genome Sequencing Platform"/>
            <person name="Ma L.-J."/>
            <person name="Dead R."/>
            <person name="Young S.K."/>
            <person name="Zeng Q."/>
            <person name="Gargeya S."/>
            <person name="Fitzgerald M."/>
            <person name="Haas B."/>
            <person name="Abouelleil A."/>
            <person name="Alvarado L."/>
            <person name="Arachchi H.M."/>
            <person name="Berlin A."/>
            <person name="Brown A."/>
            <person name="Chapman S.B."/>
            <person name="Chen Z."/>
            <person name="Dunbar C."/>
            <person name="Freedman E."/>
            <person name="Gearin G."/>
            <person name="Gellesch M."/>
            <person name="Goldberg J."/>
            <person name="Griggs A."/>
            <person name="Gujja S."/>
            <person name="Heiman D."/>
            <person name="Howarth C."/>
            <person name="Larson L."/>
            <person name="Lui A."/>
            <person name="MacDonald P.J.P."/>
            <person name="Mehta T."/>
            <person name="Montmayeur A."/>
            <person name="Murphy C."/>
            <person name="Neiman D."/>
            <person name="Pearson M."/>
            <person name="Priest M."/>
            <person name="Roberts A."/>
            <person name="Saif S."/>
            <person name="Shea T."/>
            <person name="Shenoy N."/>
            <person name="Sisk P."/>
            <person name="Stolte C."/>
            <person name="Sykes S."/>
            <person name="Yandava C."/>
            <person name="Wortman J."/>
            <person name="Nusbaum C."/>
            <person name="Birren B."/>
        </authorList>
    </citation>
    <scope>NUCLEOTIDE SEQUENCE</scope>
    <source>
        <strain evidence="3">R3-111a-1</strain>
    </source>
</reference>
<evidence type="ECO:0008006" key="6">
    <source>
        <dbReference type="Google" id="ProtNLM"/>
    </source>
</evidence>
<feature type="chain" id="PRO_5015094200" description="Extracellular membrane protein CFEM domain-containing protein" evidence="2">
    <location>
        <begin position="22"/>
        <end position="176"/>
    </location>
</feature>
<protein>
    <recommendedName>
        <fullName evidence="6">Extracellular membrane protein CFEM domain-containing protein</fullName>
    </recommendedName>
</protein>
<proteinExistence type="predicted"/>
<dbReference type="VEuPathDB" id="FungiDB:GGTG_02084"/>
<reference evidence="4" key="4">
    <citation type="journal article" date="2015" name="G3 (Bethesda)">
        <title>Genome sequences of three phytopathogenic species of the Magnaporthaceae family of fungi.</title>
        <authorList>
            <person name="Okagaki L.H."/>
            <person name="Nunes C.C."/>
            <person name="Sailsbery J."/>
            <person name="Clay B."/>
            <person name="Brown D."/>
            <person name="John T."/>
            <person name="Oh Y."/>
            <person name="Young N."/>
            <person name="Fitzgerald M."/>
            <person name="Haas B.J."/>
            <person name="Zeng Q."/>
            <person name="Young S."/>
            <person name="Adiconis X."/>
            <person name="Fan L."/>
            <person name="Levin J.Z."/>
            <person name="Mitchell T.K."/>
            <person name="Okubara P.A."/>
            <person name="Farman M.L."/>
            <person name="Kohn L.M."/>
            <person name="Birren B."/>
            <person name="Ma L.-J."/>
            <person name="Dean R.A."/>
        </authorList>
    </citation>
    <scope>NUCLEOTIDE SEQUENCE</scope>
    <source>
        <strain evidence="4">R3-111a-1</strain>
    </source>
</reference>
<dbReference type="HOGENOM" id="CLU_1525234_0_0_1"/>
<reference evidence="4" key="5">
    <citation type="submission" date="2018-04" db="UniProtKB">
        <authorList>
            <consortium name="EnsemblFungi"/>
        </authorList>
    </citation>
    <scope>IDENTIFICATION</scope>
    <source>
        <strain evidence="4">R3-111a-1</strain>
    </source>
</reference>
<feature type="region of interest" description="Disordered" evidence="1">
    <location>
        <begin position="118"/>
        <end position="149"/>
    </location>
</feature>
<dbReference type="Proteomes" id="UP000006039">
    <property type="component" value="Unassembled WGS sequence"/>
</dbReference>
<sequence>MKAQLSNVAAAAFAFAASALADPVLVQAPAAVEPRAPAVTPMQCYTEGPFLDCIKPLTAAMCTDEKDPMGAVSCACSQGSALYGCYTANCASDQFFSSYKAGLDACSTLGAGNGGTPAAATGAQQGGGGSGKTSSSSPAAATGTAKNAAAGPSAPRLGLASMGASLALVLGVAAWL</sequence>
<accession>J3NLD6</accession>
<name>J3NLD6_GAET3</name>
<evidence type="ECO:0000256" key="2">
    <source>
        <dbReference type="SAM" id="SignalP"/>
    </source>
</evidence>
<dbReference type="GeneID" id="20342542"/>
<feature type="compositionally biased region" description="Low complexity" evidence="1">
    <location>
        <begin position="132"/>
        <end position="149"/>
    </location>
</feature>
<dbReference type="EnsemblFungi" id="EJT82110">
    <property type="protein sequence ID" value="EJT82110"/>
    <property type="gene ID" value="GGTG_02084"/>
</dbReference>
<reference evidence="5" key="1">
    <citation type="submission" date="2010-07" db="EMBL/GenBank/DDBJ databases">
        <title>The genome sequence of Gaeumannomyces graminis var. tritici strain R3-111a-1.</title>
        <authorList>
            <consortium name="The Broad Institute Genome Sequencing Platform"/>
            <person name="Ma L.-J."/>
            <person name="Dead R."/>
            <person name="Young S."/>
            <person name="Zeng Q."/>
            <person name="Koehrsen M."/>
            <person name="Alvarado L."/>
            <person name="Berlin A."/>
            <person name="Chapman S.B."/>
            <person name="Chen Z."/>
            <person name="Freedman E."/>
            <person name="Gellesch M."/>
            <person name="Goldberg J."/>
            <person name="Griggs A."/>
            <person name="Gujja S."/>
            <person name="Heilman E.R."/>
            <person name="Heiman D."/>
            <person name="Hepburn T."/>
            <person name="Howarth C."/>
            <person name="Jen D."/>
            <person name="Larson L."/>
            <person name="Mehta T."/>
            <person name="Neiman D."/>
            <person name="Pearson M."/>
            <person name="Roberts A."/>
            <person name="Saif S."/>
            <person name="Shea T."/>
            <person name="Shenoy N."/>
            <person name="Sisk P."/>
            <person name="Stolte C."/>
            <person name="Sykes S."/>
            <person name="Walk T."/>
            <person name="White J."/>
            <person name="Yandava C."/>
            <person name="Haas B."/>
            <person name="Nusbaum C."/>
            <person name="Birren B."/>
        </authorList>
    </citation>
    <scope>NUCLEOTIDE SEQUENCE [LARGE SCALE GENOMIC DNA]</scope>
    <source>
        <strain evidence="5">R3-111a-1</strain>
    </source>
</reference>
<evidence type="ECO:0000313" key="4">
    <source>
        <dbReference type="EnsemblFungi" id="EJT82110"/>
    </source>
</evidence>
<gene>
    <name evidence="4" type="primary">20342542</name>
    <name evidence="3" type="ORF">GGTG_02084</name>
</gene>
<keyword evidence="5" id="KW-1185">Reference proteome</keyword>
<evidence type="ECO:0000313" key="5">
    <source>
        <dbReference type="Proteomes" id="UP000006039"/>
    </source>
</evidence>
<feature type="signal peptide" evidence="2">
    <location>
        <begin position="1"/>
        <end position="21"/>
    </location>
</feature>
<dbReference type="RefSeq" id="XP_009218119.1">
    <property type="nucleotide sequence ID" value="XM_009219855.1"/>
</dbReference>
<evidence type="ECO:0000313" key="3">
    <source>
        <dbReference type="EMBL" id="EJT82110.1"/>
    </source>
</evidence>
<organism evidence="3">
    <name type="scientific">Gaeumannomyces tritici (strain R3-111a-1)</name>
    <name type="common">Wheat and barley take-all root rot fungus</name>
    <name type="synonym">Gaeumannomyces graminis var. tritici</name>
    <dbReference type="NCBI Taxonomy" id="644352"/>
    <lineage>
        <taxon>Eukaryota</taxon>
        <taxon>Fungi</taxon>
        <taxon>Dikarya</taxon>
        <taxon>Ascomycota</taxon>
        <taxon>Pezizomycotina</taxon>
        <taxon>Sordariomycetes</taxon>
        <taxon>Sordariomycetidae</taxon>
        <taxon>Magnaporthales</taxon>
        <taxon>Magnaporthaceae</taxon>
        <taxon>Gaeumannomyces</taxon>
    </lineage>
</organism>
<evidence type="ECO:0000256" key="1">
    <source>
        <dbReference type="SAM" id="MobiDB-lite"/>
    </source>
</evidence>
<dbReference type="AlphaFoldDB" id="J3NLD6"/>